<reference evidence="2" key="1">
    <citation type="journal article" date="2019" name="Sci. Rep.">
        <title>Draft genome of Tanacetum cinerariifolium, the natural source of mosquito coil.</title>
        <authorList>
            <person name="Yamashiro T."/>
            <person name="Shiraishi A."/>
            <person name="Satake H."/>
            <person name="Nakayama K."/>
        </authorList>
    </citation>
    <scope>NUCLEOTIDE SEQUENCE</scope>
</reference>
<proteinExistence type="predicted"/>
<organism evidence="2">
    <name type="scientific">Tanacetum cinerariifolium</name>
    <name type="common">Dalmatian daisy</name>
    <name type="synonym">Chrysanthemum cinerariifolium</name>
    <dbReference type="NCBI Taxonomy" id="118510"/>
    <lineage>
        <taxon>Eukaryota</taxon>
        <taxon>Viridiplantae</taxon>
        <taxon>Streptophyta</taxon>
        <taxon>Embryophyta</taxon>
        <taxon>Tracheophyta</taxon>
        <taxon>Spermatophyta</taxon>
        <taxon>Magnoliopsida</taxon>
        <taxon>eudicotyledons</taxon>
        <taxon>Gunneridae</taxon>
        <taxon>Pentapetalae</taxon>
        <taxon>asterids</taxon>
        <taxon>campanulids</taxon>
        <taxon>Asterales</taxon>
        <taxon>Asteraceae</taxon>
        <taxon>Asteroideae</taxon>
        <taxon>Anthemideae</taxon>
        <taxon>Anthemidinae</taxon>
        <taxon>Tanacetum</taxon>
    </lineage>
</organism>
<sequence>MNQMSVDDEDGVLDSQSDDGDGVLDSQTKDVIEEASMLPTMSSNSPQAGN</sequence>
<dbReference type="AlphaFoldDB" id="A0A699UDE9"/>
<name>A0A699UDE9_TANCI</name>
<comment type="caution">
    <text evidence="2">The sequence shown here is derived from an EMBL/GenBank/DDBJ whole genome shotgun (WGS) entry which is preliminary data.</text>
</comment>
<accession>A0A699UDE9</accession>
<feature type="compositionally biased region" description="Acidic residues" evidence="1">
    <location>
        <begin position="1"/>
        <end position="22"/>
    </location>
</feature>
<protein>
    <submittedName>
        <fullName evidence="2">Uncharacterized protein</fullName>
    </submittedName>
</protein>
<evidence type="ECO:0000256" key="1">
    <source>
        <dbReference type="SAM" id="MobiDB-lite"/>
    </source>
</evidence>
<evidence type="ECO:0000313" key="2">
    <source>
        <dbReference type="EMBL" id="GFD21022.1"/>
    </source>
</evidence>
<feature type="non-terminal residue" evidence="2">
    <location>
        <position position="50"/>
    </location>
</feature>
<feature type="compositionally biased region" description="Polar residues" evidence="1">
    <location>
        <begin position="39"/>
        <end position="50"/>
    </location>
</feature>
<gene>
    <name evidence="2" type="ORF">Tci_892991</name>
</gene>
<feature type="region of interest" description="Disordered" evidence="1">
    <location>
        <begin position="1"/>
        <end position="50"/>
    </location>
</feature>
<dbReference type="EMBL" id="BKCJ011326775">
    <property type="protein sequence ID" value="GFD21022.1"/>
    <property type="molecule type" value="Genomic_DNA"/>
</dbReference>